<sequence>MSHLNSSTSISSNQTQSVLCNVRASFPADCSDFLNWDGAPITTIQDKLVLYQSLINTVKSCHAFDDALEQKSLQLLQQMTPSRPHEVRSIILGLVPSSPDKSMIEFVRSISLLVSSPRQAIIKSAITMLNTLLKWCPIDIRLNLIKADLIPLLIAHLNPLSLSFAEVSCIHSFLIETLYRFVWMATPDGFVALEFDYNGIEPQVIHGLILKHVLMPSETFIVHLCANRYNIIDENQSKFFLFLLSDLIGTYPLYPPTRDFMTKIPLFLTIMSSLTFFERGSSIYDFLEAILLSQRGWEDGDEAVQLSVQGLFRSLRTEGFSDVIEQWHPGQQDDMWGDLLAKQKTLEFGLGEAAIVGAGFLFGIFGGTIRSSGVVEMGMSIRVGSTIECENIGLAISGDGRVQMSDGVEPRSLDDIIKEQNKKKRHPRQNRQKKEPGQARRQQANQQRRQVLQQKRQPNKNPQKQVRQPRMQQRAVGMRGQFNRPQFIRPMAMPTQMMQQPRIVVVPIVAGGQNQHQRQNRPILTVQQRRQLRSELNNIVRQQQPSMPRPINYLPAAVPMRPAPFGYGGQQFRYQRMYRRNEVTPVFFQQRTPGVQGGLRGRRRTFGENGQAGRGRRQQWNGQRGGYRQF</sequence>
<keyword evidence="3" id="KW-1185">Reference proteome</keyword>
<feature type="compositionally biased region" description="Low complexity" evidence="1">
    <location>
        <begin position="618"/>
        <end position="630"/>
    </location>
</feature>
<accession>A0ABQ9X653</accession>
<feature type="compositionally biased region" description="Basic residues" evidence="1">
    <location>
        <begin position="421"/>
        <end position="431"/>
    </location>
</feature>
<comment type="caution">
    <text evidence="2">The sequence shown here is derived from an EMBL/GenBank/DDBJ whole genome shotgun (WGS) entry which is preliminary data.</text>
</comment>
<gene>
    <name evidence="2" type="ORF">BLNAU_18643</name>
</gene>
<evidence type="ECO:0000256" key="1">
    <source>
        <dbReference type="SAM" id="MobiDB-lite"/>
    </source>
</evidence>
<name>A0ABQ9X653_9EUKA</name>
<dbReference type="EMBL" id="JARBJD010000229">
    <property type="protein sequence ID" value="KAK2946392.1"/>
    <property type="molecule type" value="Genomic_DNA"/>
</dbReference>
<reference evidence="2 3" key="1">
    <citation type="journal article" date="2022" name="bioRxiv">
        <title>Genomics of Preaxostyla Flagellates Illuminates Evolutionary Transitions and the Path Towards Mitochondrial Loss.</title>
        <authorList>
            <person name="Novak L.V.F."/>
            <person name="Treitli S.C."/>
            <person name="Pyrih J."/>
            <person name="Halakuc P."/>
            <person name="Pipaliya S.V."/>
            <person name="Vacek V."/>
            <person name="Brzon O."/>
            <person name="Soukal P."/>
            <person name="Eme L."/>
            <person name="Dacks J.B."/>
            <person name="Karnkowska A."/>
            <person name="Elias M."/>
            <person name="Hampl V."/>
        </authorList>
    </citation>
    <scope>NUCLEOTIDE SEQUENCE [LARGE SCALE GENOMIC DNA]</scope>
    <source>
        <strain evidence="2">NAU3</strain>
        <tissue evidence="2">Gut</tissue>
    </source>
</reference>
<feature type="region of interest" description="Disordered" evidence="1">
    <location>
        <begin position="592"/>
        <end position="630"/>
    </location>
</feature>
<evidence type="ECO:0000313" key="2">
    <source>
        <dbReference type="EMBL" id="KAK2946392.1"/>
    </source>
</evidence>
<organism evidence="2 3">
    <name type="scientific">Blattamonas nauphoetae</name>
    <dbReference type="NCBI Taxonomy" id="2049346"/>
    <lineage>
        <taxon>Eukaryota</taxon>
        <taxon>Metamonada</taxon>
        <taxon>Preaxostyla</taxon>
        <taxon>Oxymonadida</taxon>
        <taxon>Blattamonas</taxon>
    </lineage>
</organism>
<feature type="region of interest" description="Disordered" evidence="1">
    <location>
        <begin position="415"/>
        <end position="479"/>
    </location>
</feature>
<dbReference type="Proteomes" id="UP001281761">
    <property type="component" value="Unassembled WGS sequence"/>
</dbReference>
<feature type="compositionally biased region" description="Low complexity" evidence="1">
    <location>
        <begin position="439"/>
        <end position="465"/>
    </location>
</feature>
<proteinExistence type="predicted"/>
<protein>
    <submittedName>
        <fullName evidence="2">Uncharacterized protein</fullName>
    </submittedName>
</protein>
<evidence type="ECO:0000313" key="3">
    <source>
        <dbReference type="Proteomes" id="UP001281761"/>
    </source>
</evidence>